<dbReference type="InterPro" id="IPR050348">
    <property type="entry name" value="Protein-Tyr_Phosphatase"/>
</dbReference>
<sequence length="122" mass="13127">MYATPSLLFSDLPSLRIQFSGLALLAGRCTRSPNCVLTTLQRALRSMRDKATVINHLANFNWPDHTAPLNAAPTIGMFKLSRSLAKGAPITVHCSAGIGRSATFVGRFDKASLQSIQNGLTL</sequence>
<dbReference type="EMBL" id="KN727015">
    <property type="protein sequence ID" value="KIH66685.1"/>
    <property type="molecule type" value="Genomic_DNA"/>
</dbReference>
<dbReference type="Pfam" id="PF00102">
    <property type="entry name" value="Y_phosphatase"/>
    <property type="match status" value="1"/>
</dbReference>
<dbReference type="PROSITE" id="PS50055">
    <property type="entry name" value="TYR_PHOSPHATASE_PTP"/>
    <property type="match status" value="1"/>
</dbReference>
<gene>
    <name evidence="3" type="ORF">ANCDUO_02986</name>
</gene>
<reference evidence="3 4" key="1">
    <citation type="submission" date="2013-12" db="EMBL/GenBank/DDBJ databases">
        <title>Draft genome of the parsitic nematode Ancylostoma duodenale.</title>
        <authorList>
            <person name="Mitreva M."/>
        </authorList>
    </citation>
    <scope>NUCLEOTIDE SEQUENCE [LARGE SCALE GENOMIC DNA]</scope>
    <source>
        <strain evidence="3 4">Zhejiang</strain>
    </source>
</reference>
<dbReference type="PRINTS" id="PR00700">
    <property type="entry name" value="PRTYPHPHTASE"/>
</dbReference>
<dbReference type="SUPFAM" id="SSF52799">
    <property type="entry name" value="(Phosphotyrosine protein) phosphatases II"/>
    <property type="match status" value="1"/>
</dbReference>
<evidence type="ECO:0000259" key="1">
    <source>
        <dbReference type="PROSITE" id="PS50055"/>
    </source>
</evidence>
<feature type="domain" description="Tyrosine specific protein phosphatases" evidence="2">
    <location>
        <begin position="75"/>
        <end position="105"/>
    </location>
</feature>
<dbReference type="InterPro" id="IPR000242">
    <property type="entry name" value="PTP_cat"/>
</dbReference>
<organism evidence="3 4">
    <name type="scientific">Ancylostoma duodenale</name>
    <dbReference type="NCBI Taxonomy" id="51022"/>
    <lineage>
        <taxon>Eukaryota</taxon>
        <taxon>Metazoa</taxon>
        <taxon>Ecdysozoa</taxon>
        <taxon>Nematoda</taxon>
        <taxon>Chromadorea</taxon>
        <taxon>Rhabditida</taxon>
        <taxon>Rhabditina</taxon>
        <taxon>Rhabditomorpha</taxon>
        <taxon>Strongyloidea</taxon>
        <taxon>Ancylostomatidae</taxon>
        <taxon>Ancylostomatinae</taxon>
        <taxon>Ancylostoma</taxon>
    </lineage>
</organism>
<evidence type="ECO:0000313" key="3">
    <source>
        <dbReference type="EMBL" id="KIH66685.1"/>
    </source>
</evidence>
<name>A0A0C2GYV3_9BILA</name>
<feature type="domain" description="Tyrosine-protein phosphatase" evidence="1">
    <location>
        <begin position="56"/>
        <end position="105"/>
    </location>
</feature>
<dbReference type="AlphaFoldDB" id="A0A0C2GYV3"/>
<evidence type="ECO:0000313" key="4">
    <source>
        <dbReference type="Proteomes" id="UP000054047"/>
    </source>
</evidence>
<evidence type="ECO:0008006" key="5">
    <source>
        <dbReference type="Google" id="ProtNLM"/>
    </source>
</evidence>
<dbReference type="PROSITE" id="PS00383">
    <property type="entry name" value="TYR_PHOSPHATASE_1"/>
    <property type="match status" value="1"/>
</dbReference>
<dbReference type="GO" id="GO:0008045">
    <property type="term" value="P:motor neuron axon guidance"/>
    <property type="evidence" value="ECO:0007669"/>
    <property type="project" value="TreeGrafter"/>
</dbReference>
<dbReference type="GO" id="GO:0004725">
    <property type="term" value="F:protein tyrosine phosphatase activity"/>
    <property type="evidence" value="ECO:0007669"/>
    <property type="project" value="InterPro"/>
</dbReference>
<dbReference type="InterPro" id="IPR016130">
    <property type="entry name" value="Tyr_Pase_AS"/>
</dbReference>
<protein>
    <recommendedName>
        <fullName evidence="5">Tyrosine specific protein phosphatases domain-containing protein</fullName>
    </recommendedName>
</protein>
<dbReference type="Proteomes" id="UP000054047">
    <property type="component" value="Unassembled WGS sequence"/>
</dbReference>
<dbReference type="Gene3D" id="3.90.190.10">
    <property type="entry name" value="Protein tyrosine phosphatase superfamily"/>
    <property type="match status" value="1"/>
</dbReference>
<accession>A0A0C2GYV3</accession>
<proteinExistence type="predicted"/>
<dbReference type="InterPro" id="IPR029021">
    <property type="entry name" value="Prot-tyrosine_phosphatase-like"/>
</dbReference>
<dbReference type="PROSITE" id="PS50056">
    <property type="entry name" value="TYR_PHOSPHATASE_2"/>
    <property type="match status" value="1"/>
</dbReference>
<dbReference type="PANTHER" id="PTHR19134">
    <property type="entry name" value="RECEPTOR-TYPE TYROSINE-PROTEIN PHOSPHATASE"/>
    <property type="match status" value="1"/>
</dbReference>
<evidence type="ECO:0000259" key="2">
    <source>
        <dbReference type="PROSITE" id="PS50056"/>
    </source>
</evidence>
<keyword evidence="4" id="KW-1185">Reference proteome</keyword>
<dbReference type="PANTHER" id="PTHR19134:SF556">
    <property type="entry name" value="PROTEIN-TYROSINE PHOSPHATASE-RELATED"/>
    <property type="match status" value="1"/>
</dbReference>
<dbReference type="InterPro" id="IPR000387">
    <property type="entry name" value="Tyr_Pase_dom"/>
</dbReference>
<dbReference type="OrthoDB" id="10253954at2759"/>